<comment type="caution">
    <text evidence="11">The sequence shown here is derived from an EMBL/GenBank/DDBJ whole genome shotgun (WGS) entry which is preliminary data.</text>
</comment>
<dbReference type="InterPro" id="IPR003660">
    <property type="entry name" value="HAMP_dom"/>
</dbReference>
<dbReference type="CDD" id="cd06225">
    <property type="entry name" value="HAMP"/>
    <property type="match status" value="1"/>
</dbReference>
<dbReference type="PANTHER" id="PTHR45453">
    <property type="entry name" value="PHOSPHATE REGULON SENSOR PROTEIN PHOR"/>
    <property type="match status" value="1"/>
</dbReference>
<feature type="domain" description="Histidine kinase" evidence="9">
    <location>
        <begin position="186"/>
        <end position="404"/>
    </location>
</feature>
<dbReference type="Gene3D" id="6.10.340.10">
    <property type="match status" value="1"/>
</dbReference>
<dbReference type="EC" id="2.7.13.3" evidence="3"/>
<dbReference type="InterPro" id="IPR003661">
    <property type="entry name" value="HisK_dim/P_dom"/>
</dbReference>
<evidence type="ECO:0000256" key="1">
    <source>
        <dbReference type="ARBA" id="ARBA00000085"/>
    </source>
</evidence>
<organism evidence="11 12">
    <name type="scientific">Acetoanaerobium pronyense</name>
    <dbReference type="NCBI Taxonomy" id="1482736"/>
    <lineage>
        <taxon>Bacteria</taxon>
        <taxon>Bacillati</taxon>
        <taxon>Bacillota</taxon>
        <taxon>Clostridia</taxon>
        <taxon>Peptostreptococcales</taxon>
        <taxon>Filifactoraceae</taxon>
        <taxon>Acetoanaerobium</taxon>
    </lineage>
</organism>
<dbReference type="SUPFAM" id="SSF55874">
    <property type="entry name" value="ATPase domain of HSP90 chaperone/DNA topoisomerase II/histidine kinase"/>
    <property type="match status" value="1"/>
</dbReference>
<keyword evidence="12" id="KW-1185">Reference proteome</keyword>
<evidence type="ECO:0000256" key="6">
    <source>
        <dbReference type="ARBA" id="ARBA00022777"/>
    </source>
</evidence>
<protein>
    <recommendedName>
        <fullName evidence="3">histidine kinase</fullName>
        <ecNumber evidence="3">2.7.13.3</ecNumber>
    </recommendedName>
</protein>
<evidence type="ECO:0000256" key="7">
    <source>
        <dbReference type="ARBA" id="ARBA00023012"/>
    </source>
</evidence>
<evidence type="ECO:0000256" key="5">
    <source>
        <dbReference type="ARBA" id="ARBA00022679"/>
    </source>
</evidence>
<dbReference type="Gene3D" id="3.30.565.10">
    <property type="entry name" value="Histidine kinase-like ATPase, C-terminal domain"/>
    <property type="match status" value="1"/>
</dbReference>
<evidence type="ECO:0000256" key="4">
    <source>
        <dbReference type="ARBA" id="ARBA00022553"/>
    </source>
</evidence>
<dbReference type="InterPro" id="IPR036890">
    <property type="entry name" value="HATPase_C_sf"/>
</dbReference>
<dbReference type="RefSeq" id="WP_209658928.1">
    <property type="nucleotide sequence ID" value="NZ_JAGGLI010000003.1"/>
</dbReference>
<reference evidence="11 12" key="1">
    <citation type="submission" date="2021-03" db="EMBL/GenBank/DDBJ databases">
        <title>Genomic Encyclopedia of Type Strains, Phase IV (KMG-IV): sequencing the most valuable type-strain genomes for metagenomic binning, comparative biology and taxonomic classification.</title>
        <authorList>
            <person name="Goeker M."/>
        </authorList>
    </citation>
    <scope>NUCLEOTIDE SEQUENCE [LARGE SCALE GENOMIC DNA]</scope>
    <source>
        <strain evidence="11 12">DSM 27512</strain>
    </source>
</reference>
<evidence type="ECO:0000256" key="8">
    <source>
        <dbReference type="ARBA" id="ARBA00023136"/>
    </source>
</evidence>
<dbReference type="SUPFAM" id="SSF47384">
    <property type="entry name" value="Homodimeric domain of signal transducing histidine kinase"/>
    <property type="match status" value="1"/>
</dbReference>
<dbReference type="SUPFAM" id="SSF55785">
    <property type="entry name" value="PYP-like sensor domain (PAS domain)"/>
    <property type="match status" value="1"/>
</dbReference>
<dbReference type="Pfam" id="PF02518">
    <property type="entry name" value="HATPase_c"/>
    <property type="match status" value="1"/>
</dbReference>
<dbReference type="PROSITE" id="PS50109">
    <property type="entry name" value="HIS_KIN"/>
    <property type="match status" value="1"/>
</dbReference>
<dbReference type="Gene3D" id="1.10.287.130">
    <property type="match status" value="1"/>
</dbReference>
<dbReference type="CDD" id="cd00075">
    <property type="entry name" value="HATPase"/>
    <property type="match status" value="1"/>
</dbReference>
<evidence type="ECO:0000313" key="11">
    <source>
        <dbReference type="EMBL" id="MBP2026661.1"/>
    </source>
</evidence>
<dbReference type="NCBIfam" id="TIGR00229">
    <property type="entry name" value="sensory_box"/>
    <property type="match status" value="1"/>
</dbReference>
<dbReference type="InterPro" id="IPR005467">
    <property type="entry name" value="His_kinase_dom"/>
</dbReference>
<comment type="subcellular location">
    <subcellularLocation>
        <location evidence="2">Membrane</location>
    </subcellularLocation>
</comment>
<proteinExistence type="predicted"/>
<dbReference type="CDD" id="cd00082">
    <property type="entry name" value="HisKA"/>
    <property type="match status" value="1"/>
</dbReference>
<evidence type="ECO:0000259" key="10">
    <source>
        <dbReference type="PROSITE" id="PS50885"/>
    </source>
</evidence>
<evidence type="ECO:0000256" key="2">
    <source>
        <dbReference type="ARBA" id="ARBA00004370"/>
    </source>
</evidence>
<dbReference type="Gene3D" id="3.30.450.20">
    <property type="entry name" value="PAS domain"/>
    <property type="match status" value="1"/>
</dbReference>
<dbReference type="PANTHER" id="PTHR45453:SF1">
    <property type="entry name" value="PHOSPHATE REGULON SENSOR PROTEIN PHOR"/>
    <property type="match status" value="1"/>
</dbReference>
<dbReference type="InterPro" id="IPR004358">
    <property type="entry name" value="Sig_transdc_His_kin-like_C"/>
</dbReference>
<dbReference type="EMBL" id="JAGGLI010000003">
    <property type="protein sequence ID" value="MBP2026661.1"/>
    <property type="molecule type" value="Genomic_DNA"/>
</dbReference>
<dbReference type="GO" id="GO:0004673">
    <property type="term" value="F:protein histidine kinase activity"/>
    <property type="evidence" value="ECO:0007669"/>
    <property type="project" value="UniProtKB-EC"/>
</dbReference>
<keyword evidence="4" id="KW-0597">Phosphoprotein</keyword>
<evidence type="ECO:0000259" key="9">
    <source>
        <dbReference type="PROSITE" id="PS50109"/>
    </source>
</evidence>
<dbReference type="InterPro" id="IPR036097">
    <property type="entry name" value="HisK_dim/P_sf"/>
</dbReference>
<evidence type="ECO:0000313" key="12">
    <source>
        <dbReference type="Proteomes" id="UP001314903"/>
    </source>
</evidence>
<dbReference type="PRINTS" id="PR00344">
    <property type="entry name" value="BCTRLSENSOR"/>
</dbReference>
<accession>A0ABS4KHC7</accession>
<comment type="catalytic activity">
    <reaction evidence="1">
        <text>ATP + protein L-histidine = ADP + protein N-phospho-L-histidine.</text>
        <dbReference type="EC" id="2.7.13.3"/>
    </reaction>
</comment>
<dbReference type="SMART" id="SM00387">
    <property type="entry name" value="HATPase_c"/>
    <property type="match status" value="1"/>
</dbReference>
<keyword evidence="5 11" id="KW-0808">Transferase</keyword>
<dbReference type="PROSITE" id="PS50885">
    <property type="entry name" value="HAMP"/>
    <property type="match status" value="1"/>
</dbReference>
<keyword evidence="8" id="KW-0472">Membrane</keyword>
<dbReference type="InterPro" id="IPR050351">
    <property type="entry name" value="BphY/WalK/GraS-like"/>
</dbReference>
<keyword evidence="7" id="KW-0902">Two-component regulatory system</keyword>
<dbReference type="SMART" id="SM00388">
    <property type="entry name" value="HisKA"/>
    <property type="match status" value="1"/>
</dbReference>
<dbReference type="InterPro" id="IPR000014">
    <property type="entry name" value="PAS"/>
</dbReference>
<dbReference type="Proteomes" id="UP001314903">
    <property type="component" value="Unassembled WGS sequence"/>
</dbReference>
<sequence length="408" mass="46256">MLRYILVLKNHIKELAQAYDKIAEGNYNIRISSNLSGNLGKAGKSFNLMTEDINKNIETLKDRSAKLKAILKSISNGIIAIDSEENIMLMNRASQTIFDYKDFDYEGVPLTKIIKNKRMLDSILGLVYLRKSKETELEIDGIYYKINVDPIKMDDNKKIIIGSIINIEDVTDKVRLERMRSDFVANVTHELKTPLTSINGFVETLKSNSGINKATRMRFLEIIEMESNRLQRLIDDILTLSFIENNQSSKPNYEVNIVDIVKNTINLMDNMAKSKDISIDFNYNKEEILINCQHDILTQLVLNLLDNAVKYSNQGGQIKINLLKSAGKILFSIHDDGIGIPQEDISRVFERFYRVDKARSQKAGGTGLGLAIVKHIVISLSGKIKVNSEVGKYTEFIVEIPLSDQDKD</sequence>
<dbReference type="Pfam" id="PF00512">
    <property type="entry name" value="HisKA"/>
    <property type="match status" value="1"/>
</dbReference>
<dbReference type="InterPro" id="IPR035965">
    <property type="entry name" value="PAS-like_dom_sf"/>
</dbReference>
<feature type="domain" description="HAMP" evidence="10">
    <location>
        <begin position="12"/>
        <end position="58"/>
    </location>
</feature>
<evidence type="ECO:0000256" key="3">
    <source>
        <dbReference type="ARBA" id="ARBA00012438"/>
    </source>
</evidence>
<name>A0ABS4KHC7_9FIRM</name>
<keyword evidence="6 11" id="KW-0418">Kinase</keyword>
<gene>
    <name evidence="11" type="ORF">J2Z35_000450</name>
</gene>
<dbReference type="InterPro" id="IPR003594">
    <property type="entry name" value="HATPase_dom"/>
</dbReference>